<evidence type="ECO:0000256" key="3">
    <source>
        <dbReference type="PROSITE-ProRule" id="PRU00182"/>
    </source>
</evidence>
<dbReference type="NCBIfam" id="TIGR00093">
    <property type="entry name" value="pseudouridine synthase"/>
    <property type="match status" value="1"/>
</dbReference>
<feature type="domain" description="RNA-binding S4" evidence="6">
    <location>
        <begin position="5"/>
        <end position="63"/>
    </location>
</feature>
<evidence type="ECO:0000313" key="7">
    <source>
        <dbReference type="EMBL" id="MCY1714300.1"/>
    </source>
</evidence>
<evidence type="ECO:0000256" key="5">
    <source>
        <dbReference type="SAM" id="MobiDB-lite"/>
    </source>
</evidence>
<dbReference type="InterPro" id="IPR020103">
    <property type="entry name" value="PsdUridine_synth_cat_dom_sf"/>
</dbReference>
<organism evidence="7 8">
    <name type="scientific">Caproiciproducens galactitolivorans</name>
    <dbReference type="NCBI Taxonomy" id="642589"/>
    <lineage>
        <taxon>Bacteria</taxon>
        <taxon>Bacillati</taxon>
        <taxon>Bacillota</taxon>
        <taxon>Clostridia</taxon>
        <taxon>Eubacteriales</taxon>
        <taxon>Acutalibacteraceae</taxon>
        <taxon>Caproiciproducens</taxon>
    </lineage>
</organism>
<dbReference type="Pfam" id="PF01479">
    <property type="entry name" value="S4"/>
    <property type="match status" value="1"/>
</dbReference>
<dbReference type="SUPFAM" id="SSF55174">
    <property type="entry name" value="Alpha-L RNA-binding motif"/>
    <property type="match status" value="1"/>
</dbReference>
<dbReference type="SUPFAM" id="SSF55120">
    <property type="entry name" value="Pseudouridine synthase"/>
    <property type="match status" value="1"/>
</dbReference>
<keyword evidence="3" id="KW-0694">RNA-binding</keyword>
<dbReference type="InterPro" id="IPR050343">
    <property type="entry name" value="RsuA_PseudoU_synthase"/>
</dbReference>
<dbReference type="InterPro" id="IPR042092">
    <property type="entry name" value="PsdUridine_s_RsuA/RluB/E/F_cat"/>
</dbReference>
<comment type="similarity">
    <text evidence="1 4">Belongs to the pseudouridine synthase RsuA family.</text>
</comment>
<gene>
    <name evidence="7" type="ORF">OUY18_08535</name>
</gene>
<dbReference type="SMART" id="SM00363">
    <property type="entry name" value="S4"/>
    <property type="match status" value="1"/>
</dbReference>
<accession>A0ABT4BU28</accession>
<dbReference type="InterPro" id="IPR036986">
    <property type="entry name" value="S4_RNA-bd_sf"/>
</dbReference>
<dbReference type="Gene3D" id="3.30.70.1560">
    <property type="entry name" value="Alpha-L RNA-binding motif"/>
    <property type="match status" value="1"/>
</dbReference>
<proteinExistence type="inferred from homology"/>
<dbReference type="InterPro" id="IPR006145">
    <property type="entry name" value="PsdUridine_synth_RsuA/RluA"/>
</dbReference>
<protein>
    <recommendedName>
        <fullName evidence="4">Pseudouridine synthase</fullName>
        <ecNumber evidence="4">5.4.99.-</ecNumber>
    </recommendedName>
</protein>
<dbReference type="CDD" id="cd00165">
    <property type="entry name" value="S4"/>
    <property type="match status" value="1"/>
</dbReference>
<dbReference type="Proteomes" id="UP001082703">
    <property type="component" value="Unassembled WGS sequence"/>
</dbReference>
<comment type="caution">
    <text evidence="7">The sequence shown here is derived from an EMBL/GenBank/DDBJ whole genome shotgun (WGS) entry which is preliminary data.</text>
</comment>
<dbReference type="Pfam" id="PF00849">
    <property type="entry name" value="PseudoU_synth_2"/>
    <property type="match status" value="1"/>
</dbReference>
<dbReference type="Gene3D" id="3.30.70.580">
    <property type="entry name" value="Pseudouridine synthase I, catalytic domain, N-terminal subdomain"/>
    <property type="match status" value="1"/>
</dbReference>
<keyword evidence="8" id="KW-1185">Reference proteome</keyword>
<evidence type="ECO:0000259" key="6">
    <source>
        <dbReference type="SMART" id="SM00363"/>
    </source>
</evidence>
<evidence type="ECO:0000313" key="8">
    <source>
        <dbReference type="Proteomes" id="UP001082703"/>
    </source>
</evidence>
<name>A0ABT4BU28_9FIRM</name>
<dbReference type="EMBL" id="JAPOHA010000007">
    <property type="protein sequence ID" value="MCY1714300.1"/>
    <property type="molecule type" value="Genomic_DNA"/>
</dbReference>
<reference evidence="7 8" key="1">
    <citation type="submission" date="2022-11" db="EMBL/GenBank/DDBJ databases">
        <authorList>
            <person name="Caiyu Z."/>
        </authorList>
    </citation>
    <scope>NUCLEOTIDE SEQUENCE [LARGE SCALE GENOMIC DNA]</scope>
    <source>
        <strain evidence="7 8">YR-4</strain>
    </source>
</reference>
<sequence length="277" mass="30971">MAKDVRLQKMLADCGIASRRKAEEMISAGDVKVNGVTAKIGDKVDPKKDKVSIRGKLLDTHVKEIYIMLHKPRGFITTMSDEMDRKCVAELVKDIPERIYPVGRLDRESEGLLLMTNDGEFANAMTHPSLHIPKTYRVTIRPTITEDQLTQIAVGIVIDGRKTAPARVNVLSQESGRVVLEIVLYEGRNRQIRKMCEQLGLEVARLKRIAVGPVKLGMLQPGKWRPLTKEEVKKLMAGAKEDKQLQNLGGEPDDFHTAAQGPDPGRANFKVHPRRGR</sequence>
<dbReference type="PROSITE" id="PS50889">
    <property type="entry name" value="S4"/>
    <property type="match status" value="1"/>
</dbReference>
<evidence type="ECO:0000256" key="4">
    <source>
        <dbReference type="RuleBase" id="RU003887"/>
    </source>
</evidence>
<dbReference type="EC" id="5.4.99.-" evidence="4"/>
<dbReference type="PANTHER" id="PTHR47683:SF2">
    <property type="entry name" value="RNA-BINDING S4 DOMAIN-CONTAINING PROTEIN"/>
    <property type="match status" value="1"/>
</dbReference>
<dbReference type="CDD" id="cd02870">
    <property type="entry name" value="PseudoU_synth_RsuA_like"/>
    <property type="match status" value="1"/>
</dbReference>
<dbReference type="InterPro" id="IPR020094">
    <property type="entry name" value="TruA/RsuA/RluB/E/F_N"/>
</dbReference>
<dbReference type="Gene3D" id="3.10.290.10">
    <property type="entry name" value="RNA-binding S4 domain"/>
    <property type="match status" value="1"/>
</dbReference>
<feature type="region of interest" description="Disordered" evidence="5">
    <location>
        <begin position="241"/>
        <end position="277"/>
    </location>
</feature>
<dbReference type="InterPro" id="IPR002942">
    <property type="entry name" value="S4_RNA-bd"/>
</dbReference>
<dbReference type="RefSeq" id="WP_268058343.1">
    <property type="nucleotide sequence ID" value="NZ_JAPOHA010000007.1"/>
</dbReference>
<evidence type="ECO:0000256" key="1">
    <source>
        <dbReference type="ARBA" id="ARBA00008348"/>
    </source>
</evidence>
<dbReference type="PROSITE" id="PS01149">
    <property type="entry name" value="PSI_RSU"/>
    <property type="match status" value="1"/>
</dbReference>
<keyword evidence="2 4" id="KW-0413">Isomerase</keyword>
<dbReference type="InterPro" id="IPR000748">
    <property type="entry name" value="PsdUridine_synth_RsuA/RluB/E/F"/>
</dbReference>
<dbReference type="InterPro" id="IPR018496">
    <property type="entry name" value="PsdUridine_synth_RsuA/RluB_CS"/>
</dbReference>
<dbReference type="PANTHER" id="PTHR47683">
    <property type="entry name" value="PSEUDOURIDINE SYNTHASE FAMILY PROTEIN-RELATED"/>
    <property type="match status" value="1"/>
</dbReference>
<evidence type="ECO:0000256" key="2">
    <source>
        <dbReference type="ARBA" id="ARBA00023235"/>
    </source>
</evidence>